<dbReference type="Proteomes" id="UP000002408">
    <property type="component" value="Chromosome"/>
</dbReference>
<feature type="transmembrane region" description="Helical" evidence="1">
    <location>
        <begin position="12"/>
        <end position="40"/>
    </location>
</feature>
<proteinExistence type="predicted"/>
<organism evidence="3 4">
    <name type="scientific">Methanoregula boonei (strain DSM 21154 / JCM 14090 / 6A8)</name>
    <dbReference type="NCBI Taxonomy" id="456442"/>
    <lineage>
        <taxon>Archaea</taxon>
        <taxon>Methanobacteriati</taxon>
        <taxon>Methanobacteriota</taxon>
        <taxon>Stenosarchaea group</taxon>
        <taxon>Methanomicrobia</taxon>
        <taxon>Methanomicrobiales</taxon>
        <taxon>Methanoregulaceae</taxon>
        <taxon>Methanoregula</taxon>
    </lineage>
</organism>
<keyword evidence="1" id="KW-0472">Membrane</keyword>
<dbReference type="EMBL" id="CP000780">
    <property type="protein sequence ID" value="ABS56890.1"/>
    <property type="molecule type" value="Genomic_DNA"/>
</dbReference>
<dbReference type="AlphaFoldDB" id="A7IAX9"/>
<dbReference type="InterPro" id="IPR012859">
    <property type="entry name" value="Pilin_N_archaeal"/>
</dbReference>
<feature type="domain" description="Archaeal Type IV pilin N-terminal" evidence="2">
    <location>
        <begin position="15"/>
        <end position="93"/>
    </location>
</feature>
<dbReference type="HOGENOM" id="CLU_092288_0_0_2"/>
<dbReference type="STRING" id="456442.Mboo_2376"/>
<keyword evidence="4" id="KW-1185">Reference proteome</keyword>
<dbReference type="OrthoDB" id="125222at2157"/>
<evidence type="ECO:0000313" key="3">
    <source>
        <dbReference type="EMBL" id="ABS56890.1"/>
    </source>
</evidence>
<dbReference type="Pfam" id="PF07790">
    <property type="entry name" value="Pilin_N"/>
    <property type="match status" value="1"/>
</dbReference>
<evidence type="ECO:0000313" key="4">
    <source>
        <dbReference type="Proteomes" id="UP000002408"/>
    </source>
</evidence>
<name>A7IAX9_METB6</name>
<dbReference type="eggNOG" id="arCOG02421">
    <property type="taxonomic scope" value="Archaea"/>
</dbReference>
<protein>
    <recommendedName>
        <fullName evidence="2">Archaeal Type IV pilin N-terminal domain-containing protein</fullName>
    </recommendedName>
</protein>
<keyword evidence="1" id="KW-0812">Transmembrane</keyword>
<sequence precursor="true">MHYLKRISKKNGDVAVSPVIGVMLMLVVTIIIAAVVSGFAGGLVGGSTQKAPTLSMNVKIINMGSWVGSGFFATVTGVSDPIQTKDLKIVTSWSTTKKYDPGYPSGSVASNTAIGATFTGGNTSVPLTLNANHMAGTGTYNAIAPFGFGAGINGSTTISDVNPTMPTFLQNFGNYSLQSGTNLYAQPSGAVSWAYVGGEAGATSSTNGYGVSSPFAYSSNYFTSSYVDPTQAVLGLGWENLRPGDIVNVRIIHIPSGKAIFDKDVVVTGAA</sequence>
<dbReference type="KEGG" id="mbn:Mboo_2376"/>
<accession>A7IAX9</accession>
<evidence type="ECO:0000259" key="2">
    <source>
        <dbReference type="Pfam" id="PF07790"/>
    </source>
</evidence>
<evidence type="ECO:0000256" key="1">
    <source>
        <dbReference type="SAM" id="Phobius"/>
    </source>
</evidence>
<keyword evidence="1" id="KW-1133">Transmembrane helix</keyword>
<reference evidence="4" key="1">
    <citation type="journal article" date="2015" name="Microbiology">
        <title>Genome of Methanoregula boonei 6A8 reveals adaptations to oligotrophic peatland environments.</title>
        <authorList>
            <person name="Braeuer S."/>
            <person name="Cadillo-Quiroz H."/>
            <person name="Kyrpides N."/>
            <person name="Woyke T."/>
            <person name="Goodwin L."/>
            <person name="Detter C."/>
            <person name="Podell S."/>
            <person name="Yavitt J.B."/>
            <person name="Zinder S.H."/>
        </authorList>
    </citation>
    <scope>NUCLEOTIDE SEQUENCE [LARGE SCALE GENOMIC DNA]</scope>
    <source>
        <strain evidence="4">DSM 21154 / JCM 14090 / 6A8</strain>
    </source>
</reference>
<gene>
    <name evidence="3" type="ordered locus">Mboo_2376</name>
</gene>